<evidence type="ECO:0000259" key="1">
    <source>
        <dbReference type="Pfam" id="PF00561"/>
    </source>
</evidence>
<feature type="domain" description="AB hydrolase-1" evidence="1">
    <location>
        <begin position="54"/>
        <end position="290"/>
    </location>
</feature>
<evidence type="ECO:0000313" key="2">
    <source>
        <dbReference type="EMBL" id="CCX34364.1"/>
    </source>
</evidence>
<evidence type="ECO:0000313" key="3">
    <source>
        <dbReference type="Proteomes" id="UP000018144"/>
    </source>
</evidence>
<dbReference type="InterPro" id="IPR050471">
    <property type="entry name" value="AB_hydrolase"/>
</dbReference>
<dbReference type="Pfam" id="PF00561">
    <property type="entry name" value="Abhydrolase_1"/>
    <property type="match status" value="1"/>
</dbReference>
<accession>U4LS31</accession>
<keyword evidence="3" id="KW-1185">Reference proteome</keyword>
<reference evidence="2 3" key="1">
    <citation type="journal article" date="2013" name="PLoS Genet.">
        <title>The genome and development-dependent transcriptomes of Pyronema confluens: a window into fungal evolution.</title>
        <authorList>
            <person name="Traeger S."/>
            <person name="Altegoer F."/>
            <person name="Freitag M."/>
            <person name="Gabaldon T."/>
            <person name="Kempken F."/>
            <person name="Kumar A."/>
            <person name="Marcet-Houben M."/>
            <person name="Poggeler S."/>
            <person name="Stajich J.E."/>
            <person name="Nowrousian M."/>
        </authorList>
    </citation>
    <scope>NUCLEOTIDE SEQUENCE [LARGE SCALE GENOMIC DNA]</scope>
    <source>
        <strain evidence="3">CBS 100304</strain>
        <tissue evidence="2">Vegetative mycelium</tissue>
    </source>
</reference>
<gene>
    <name evidence="2" type="ORF">PCON_03576</name>
</gene>
<dbReference type="OMA" id="MLTFRHG"/>
<keyword evidence="2" id="KW-0378">Hydrolase</keyword>
<dbReference type="eggNOG" id="KOG4178">
    <property type="taxonomic scope" value="Eukaryota"/>
</dbReference>
<name>U4LS31_PYROM</name>
<dbReference type="GO" id="GO:0016787">
    <property type="term" value="F:hydrolase activity"/>
    <property type="evidence" value="ECO:0007669"/>
    <property type="project" value="UniProtKB-KW"/>
</dbReference>
<dbReference type="AlphaFoldDB" id="U4LS31"/>
<dbReference type="InterPro" id="IPR000073">
    <property type="entry name" value="AB_hydrolase_1"/>
</dbReference>
<dbReference type="STRING" id="1076935.U4LS31"/>
<protein>
    <submittedName>
        <fullName evidence="2">Similar to Putative aminoacrylate hydrolase RutD acc. no. C5CN82</fullName>
    </submittedName>
</protein>
<organism evidence="2 3">
    <name type="scientific">Pyronema omphalodes (strain CBS 100304)</name>
    <name type="common">Pyronema confluens</name>
    <dbReference type="NCBI Taxonomy" id="1076935"/>
    <lineage>
        <taxon>Eukaryota</taxon>
        <taxon>Fungi</taxon>
        <taxon>Dikarya</taxon>
        <taxon>Ascomycota</taxon>
        <taxon>Pezizomycotina</taxon>
        <taxon>Pezizomycetes</taxon>
        <taxon>Pezizales</taxon>
        <taxon>Pyronemataceae</taxon>
        <taxon>Pyronema</taxon>
    </lineage>
</organism>
<dbReference type="InterPro" id="IPR029058">
    <property type="entry name" value="AB_hydrolase_fold"/>
</dbReference>
<dbReference type="OrthoDB" id="19657at2759"/>
<dbReference type="Proteomes" id="UP000018144">
    <property type="component" value="Unassembled WGS sequence"/>
</dbReference>
<dbReference type="EMBL" id="HF936526">
    <property type="protein sequence ID" value="CCX34364.1"/>
    <property type="molecule type" value="Genomic_DNA"/>
</dbReference>
<proteinExistence type="predicted"/>
<sequence length="328" mass="36913">MSHTLTLEELVRHPEITNVIVKHEPRRCGAAFVALERGGPISIAYEVYGNGPIHLVFIMGLNGPRIAWHRQIKYFGIDRGDQFTVLVFDNRGVGDSDAPWALKYSTSDMAKDTVELCDFLSWTKPKQLHVIGVSMGGMIAQELAYLIPDRVASLILQSTAAALVPTLPWHKHLLHRATMLMPKTLPQRLAAAQRNLFSPSWLVKPDDHGVFPTNADRYVAEELWRLNDLKPPVIQGFLLQGLAATWHYVGPDRLKTIGEKVDRIMVCTGTGDEMIEWGHSTRLVEGLRKGGNEVHYREWLGVGHVLSWEVEGEYNKMVEEFVTGAHRI</sequence>
<dbReference type="PANTHER" id="PTHR43433:SF5">
    <property type="entry name" value="AB HYDROLASE-1 DOMAIN-CONTAINING PROTEIN"/>
    <property type="match status" value="1"/>
</dbReference>
<dbReference type="SUPFAM" id="SSF53474">
    <property type="entry name" value="alpha/beta-Hydrolases"/>
    <property type="match status" value="1"/>
</dbReference>
<dbReference type="Gene3D" id="3.40.50.1820">
    <property type="entry name" value="alpha/beta hydrolase"/>
    <property type="match status" value="1"/>
</dbReference>
<dbReference type="PANTHER" id="PTHR43433">
    <property type="entry name" value="HYDROLASE, ALPHA/BETA FOLD FAMILY PROTEIN"/>
    <property type="match status" value="1"/>
</dbReference>
<dbReference type="PRINTS" id="PR00111">
    <property type="entry name" value="ABHYDROLASE"/>
</dbReference>